<dbReference type="Pfam" id="PF00094">
    <property type="entry name" value="VWD"/>
    <property type="match status" value="1"/>
</dbReference>
<reference evidence="2" key="1">
    <citation type="submission" date="2015-09" db="EMBL/GenBank/DDBJ databases">
        <title>Scylla olivacea transcriptome.</title>
        <authorList>
            <person name="Ikhwanuddin M."/>
        </authorList>
    </citation>
    <scope>NUCLEOTIDE SEQUENCE</scope>
</reference>
<protein>
    <recommendedName>
        <fullName evidence="1">VWFD domain-containing protein</fullName>
    </recommendedName>
</protein>
<evidence type="ECO:0000259" key="1">
    <source>
        <dbReference type="PROSITE" id="PS51233"/>
    </source>
</evidence>
<sequence length="310" mass="34408">MFLFPSIFSIHDFSSAGSILQAVGKITLTPLTSLRDMMWAYNSYSTIPSNNLLWLYYSLPLLSQWTNLLPPWNRIAMVIGDTEIHTFDGAELRIPLSRCEVILASFAGNKVTLSHPVQGARAQVTVTTPRVTVVVRPDFHVFLNGRDIGHRDVTEGEVTILVSYLQITINSPLVTVKVLEQQRLVSVEALGWTFGHLAGMLGTYDGEAGNDRLMSTGTRAPDLWRLVKSWQEDQHCPTPPVTPITPSIREAEKVAHCHPLLGMWARCNALVRPEPFIHMCYITRSPCDAAAAYRSLCASKGVEPLIPRGC</sequence>
<evidence type="ECO:0000313" key="2">
    <source>
        <dbReference type="EMBL" id="JAI65366.1"/>
    </source>
</evidence>
<dbReference type="SMART" id="SM00216">
    <property type="entry name" value="VWD"/>
    <property type="match status" value="1"/>
</dbReference>
<dbReference type="AlphaFoldDB" id="A0A0P4WTZ1"/>
<name>A0A0P4WTZ1_SCYOL</name>
<proteinExistence type="predicted"/>
<dbReference type="EMBL" id="GDRN01060427">
    <property type="protein sequence ID" value="JAI65366.1"/>
    <property type="molecule type" value="Transcribed_RNA"/>
</dbReference>
<dbReference type="PANTHER" id="PTHR37860:SF2">
    <property type="entry name" value="VITELLOGENIN DOMAIN-CONTAINING PROTEIN"/>
    <property type="match status" value="1"/>
</dbReference>
<feature type="domain" description="VWFD" evidence="1">
    <location>
        <begin position="74"/>
        <end position="237"/>
    </location>
</feature>
<accession>A0A0P4WTZ1</accession>
<dbReference type="InterPro" id="IPR001846">
    <property type="entry name" value="VWF_type-D"/>
</dbReference>
<dbReference type="PROSITE" id="PS51233">
    <property type="entry name" value="VWFD"/>
    <property type="match status" value="1"/>
</dbReference>
<organism evidence="2">
    <name type="scientific">Scylla olivacea</name>
    <name type="common">Orange mud crab</name>
    <name type="synonym">Cancer olivacea</name>
    <dbReference type="NCBI Taxonomy" id="85551"/>
    <lineage>
        <taxon>Eukaryota</taxon>
        <taxon>Metazoa</taxon>
        <taxon>Ecdysozoa</taxon>
        <taxon>Arthropoda</taxon>
        <taxon>Crustacea</taxon>
        <taxon>Multicrustacea</taxon>
        <taxon>Malacostraca</taxon>
        <taxon>Eumalacostraca</taxon>
        <taxon>Eucarida</taxon>
        <taxon>Decapoda</taxon>
        <taxon>Pleocyemata</taxon>
        <taxon>Brachyura</taxon>
        <taxon>Eubrachyura</taxon>
        <taxon>Portunoidea</taxon>
        <taxon>Portunidae</taxon>
        <taxon>Portuninae</taxon>
        <taxon>Scylla</taxon>
    </lineage>
</organism>
<dbReference type="PANTHER" id="PTHR37860">
    <property type="entry name" value="AGAP008810-PA"/>
    <property type="match status" value="1"/>
</dbReference>